<name>A0AAN7UG35_9PEZI</name>
<gene>
    <name evidence="1" type="ORF">RRF57_007389</name>
</gene>
<dbReference type="AlphaFoldDB" id="A0AAN7UG35"/>
<protein>
    <submittedName>
        <fullName evidence="1">Uncharacterized protein</fullName>
    </submittedName>
</protein>
<keyword evidence="2" id="KW-1185">Reference proteome</keyword>
<dbReference type="Proteomes" id="UP001305414">
    <property type="component" value="Unassembled WGS sequence"/>
</dbReference>
<dbReference type="EMBL" id="JAWHQM010000020">
    <property type="protein sequence ID" value="KAK5631675.1"/>
    <property type="molecule type" value="Genomic_DNA"/>
</dbReference>
<organism evidence="1 2">
    <name type="scientific">Xylaria bambusicola</name>
    <dbReference type="NCBI Taxonomy" id="326684"/>
    <lineage>
        <taxon>Eukaryota</taxon>
        <taxon>Fungi</taxon>
        <taxon>Dikarya</taxon>
        <taxon>Ascomycota</taxon>
        <taxon>Pezizomycotina</taxon>
        <taxon>Sordariomycetes</taxon>
        <taxon>Xylariomycetidae</taxon>
        <taxon>Xylariales</taxon>
        <taxon>Xylariaceae</taxon>
        <taxon>Xylaria</taxon>
    </lineage>
</organism>
<reference evidence="1 2" key="1">
    <citation type="submission" date="2023-10" db="EMBL/GenBank/DDBJ databases">
        <title>Draft genome sequence of Xylaria bambusicola isolate GMP-LS, the root and basal stem rot pathogen of sugarcane in Indonesia.</title>
        <authorList>
            <person name="Selvaraj P."/>
            <person name="Muralishankar V."/>
            <person name="Muruganantham S."/>
            <person name="Sp S."/>
            <person name="Haryani S."/>
            <person name="Lau K.J.X."/>
            <person name="Naqvi N.I."/>
        </authorList>
    </citation>
    <scope>NUCLEOTIDE SEQUENCE [LARGE SCALE GENOMIC DNA]</scope>
    <source>
        <strain evidence="1">GMP-LS</strain>
    </source>
</reference>
<comment type="caution">
    <text evidence="1">The sequence shown here is derived from an EMBL/GenBank/DDBJ whole genome shotgun (WGS) entry which is preliminary data.</text>
</comment>
<accession>A0AAN7UG35</accession>
<sequence length="135" mass="14850">MESPLPALGVMSGAIQLVALVRRIASEIILPIQDTQQIDQQDVSSMKTDLDTIRDHLLTLQMNFEGNDVKRIILQCIESGENASAVLGRLGVADRSERLQSACSIRTGLLGLDRQLSVLALKWIQYVNLALLNKP</sequence>
<evidence type="ECO:0000313" key="2">
    <source>
        <dbReference type="Proteomes" id="UP001305414"/>
    </source>
</evidence>
<evidence type="ECO:0000313" key="1">
    <source>
        <dbReference type="EMBL" id="KAK5631675.1"/>
    </source>
</evidence>
<proteinExistence type="predicted"/>